<dbReference type="AlphaFoldDB" id="A0A365NYJ4"/>
<evidence type="ECO:0000313" key="3">
    <source>
        <dbReference type="Proteomes" id="UP000253319"/>
    </source>
</evidence>
<protein>
    <submittedName>
        <fullName evidence="2">Uncharacterized protein</fullName>
    </submittedName>
</protein>
<reference evidence="2 3" key="1">
    <citation type="submission" date="2018-06" db="EMBL/GenBank/DDBJ databases">
        <title>Flavobacterium tibetense sp. nov., isolated from a wetland YonghuCo on Tibetan Plateau.</title>
        <authorList>
            <person name="Xing P."/>
            <person name="Phurbu D."/>
            <person name="Lu H."/>
        </authorList>
    </citation>
    <scope>NUCLEOTIDE SEQUENCE [LARGE SCALE GENOMIC DNA]</scope>
    <source>
        <strain evidence="2 3">YH5</strain>
    </source>
</reference>
<keyword evidence="3" id="KW-1185">Reference proteome</keyword>
<comment type="caution">
    <text evidence="2">The sequence shown here is derived from an EMBL/GenBank/DDBJ whole genome shotgun (WGS) entry which is preliminary data.</text>
</comment>
<keyword evidence="1" id="KW-0472">Membrane</keyword>
<accession>A0A365NYJ4</accession>
<feature type="transmembrane region" description="Helical" evidence="1">
    <location>
        <begin position="20"/>
        <end position="42"/>
    </location>
</feature>
<keyword evidence="1" id="KW-1133">Transmembrane helix</keyword>
<evidence type="ECO:0000256" key="1">
    <source>
        <dbReference type="SAM" id="Phobius"/>
    </source>
</evidence>
<dbReference type="Proteomes" id="UP000253319">
    <property type="component" value="Unassembled WGS sequence"/>
</dbReference>
<dbReference type="EMBL" id="QLST01000048">
    <property type="protein sequence ID" value="RBA26853.1"/>
    <property type="molecule type" value="Genomic_DNA"/>
</dbReference>
<proteinExistence type="predicted"/>
<sequence>PAQQASTFNLYLFLSPFYPPFFLFLWGGLATTLGVYGGFPLLRCWLPSPFVLRSPCGRPGWAPLALSLVP</sequence>
<name>A0A365NYJ4_9FLAO</name>
<gene>
    <name evidence="2" type="ORF">DPN68_13030</name>
</gene>
<evidence type="ECO:0000313" key="2">
    <source>
        <dbReference type="EMBL" id="RBA26853.1"/>
    </source>
</evidence>
<keyword evidence="1" id="KW-0812">Transmembrane</keyword>
<organism evidence="2 3">
    <name type="scientific">Flavobacterium tibetense</name>
    <dbReference type="NCBI Taxonomy" id="2233533"/>
    <lineage>
        <taxon>Bacteria</taxon>
        <taxon>Pseudomonadati</taxon>
        <taxon>Bacteroidota</taxon>
        <taxon>Flavobacteriia</taxon>
        <taxon>Flavobacteriales</taxon>
        <taxon>Flavobacteriaceae</taxon>
        <taxon>Flavobacterium</taxon>
    </lineage>
</organism>
<feature type="non-terminal residue" evidence="2">
    <location>
        <position position="1"/>
    </location>
</feature>